<dbReference type="OrthoDB" id="3535009at2"/>
<dbReference type="SMART" id="SM00116">
    <property type="entry name" value="CBS"/>
    <property type="match status" value="2"/>
</dbReference>
<dbReference type="InterPro" id="IPR046342">
    <property type="entry name" value="CBS_dom_sf"/>
</dbReference>
<dbReference type="PANTHER" id="PTHR43080">
    <property type="entry name" value="CBS DOMAIN-CONTAINING PROTEIN CBSX3, MITOCHONDRIAL"/>
    <property type="match status" value="1"/>
</dbReference>
<dbReference type="InterPro" id="IPR000644">
    <property type="entry name" value="CBS_dom"/>
</dbReference>
<protein>
    <submittedName>
        <fullName evidence="4">CBS domain protein</fullName>
    </submittedName>
</protein>
<name>A0A543J453_9ACTN</name>
<keyword evidence="5" id="KW-1185">Reference proteome</keyword>
<dbReference type="Gene3D" id="3.10.580.10">
    <property type="entry name" value="CBS-domain"/>
    <property type="match status" value="1"/>
</dbReference>
<gene>
    <name evidence="4" type="ORF">FHX40_4362</name>
</gene>
<proteinExistence type="predicted"/>
<dbReference type="SUPFAM" id="SSF54631">
    <property type="entry name" value="CBS-domain pair"/>
    <property type="match status" value="1"/>
</dbReference>
<accession>A0A543J453</accession>
<dbReference type="Pfam" id="PF00571">
    <property type="entry name" value="CBS"/>
    <property type="match status" value="2"/>
</dbReference>
<evidence type="ECO:0000256" key="2">
    <source>
        <dbReference type="PROSITE-ProRule" id="PRU00703"/>
    </source>
</evidence>
<dbReference type="PANTHER" id="PTHR43080:SF2">
    <property type="entry name" value="CBS DOMAIN-CONTAINING PROTEIN"/>
    <property type="match status" value="1"/>
</dbReference>
<dbReference type="Proteomes" id="UP000319213">
    <property type="component" value="Unassembled WGS sequence"/>
</dbReference>
<dbReference type="RefSeq" id="WP_142261296.1">
    <property type="nucleotide sequence ID" value="NZ_BMPV01000002.1"/>
</dbReference>
<evidence type="ECO:0000313" key="5">
    <source>
        <dbReference type="Proteomes" id="UP000319213"/>
    </source>
</evidence>
<evidence type="ECO:0000259" key="3">
    <source>
        <dbReference type="PROSITE" id="PS51371"/>
    </source>
</evidence>
<evidence type="ECO:0000256" key="1">
    <source>
        <dbReference type="ARBA" id="ARBA00023122"/>
    </source>
</evidence>
<reference evidence="4 5" key="1">
    <citation type="submission" date="2019-06" db="EMBL/GenBank/DDBJ databases">
        <title>Sequencing the genomes of 1000 actinobacteria strains.</title>
        <authorList>
            <person name="Klenk H.-P."/>
        </authorList>
    </citation>
    <scope>NUCLEOTIDE SEQUENCE [LARGE SCALE GENOMIC DNA]</scope>
    <source>
        <strain evidence="4 5">DSM 43186</strain>
    </source>
</reference>
<comment type="caution">
    <text evidence="4">The sequence shown here is derived from an EMBL/GenBank/DDBJ whole genome shotgun (WGS) entry which is preliminary data.</text>
</comment>
<dbReference type="EMBL" id="VFPQ01000001">
    <property type="protein sequence ID" value="TQM77592.1"/>
    <property type="molecule type" value="Genomic_DNA"/>
</dbReference>
<dbReference type="InterPro" id="IPR051257">
    <property type="entry name" value="Diverse_CBS-Domain"/>
</dbReference>
<dbReference type="PROSITE" id="PS51371">
    <property type="entry name" value="CBS"/>
    <property type="match status" value="2"/>
</dbReference>
<keyword evidence="1 2" id="KW-0129">CBS domain</keyword>
<feature type="domain" description="CBS" evidence="3">
    <location>
        <begin position="95"/>
        <end position="147"/>
    </location>
</feature>
<evidence type="ECO:0000313" key="4">
    <source>
        <dbReference type="EMBL" id="TQM77592.1"/>
    </source>
</evidence>
<dbReference type="CDD" id="cd17788">
    <property type="entry name" value="CBS_pair_bac"/>
    <property type="match status" value="1"/>
</dbReference>
<organism evidence="4 5">
    <name type="scientific">Thermopolyspora flexuosa</name>
    <dbReference type="NCBI Taxonomy" id="103836"/>
    <lineage>
        <taxon>Bacteria</taxon>
        <taxon>Bacillati</taxon>
        <taxon>Actinomycetota</taxon>
        <taxon>Actinomycetes</taxon>
        <taxon>Streptosporangiales</taxon>
        <taxon>Streptosporangiaceae</taxon>
        <taxon>Thermopolyspora</taxon>
    </lineage>
</organism>
<feature type="domain" description="CBS" evidence="3">
    <location>
        <begin position="1"/>
        <end position="66"/>
    </location>
</feature>
<sequence length="147" mass="15615">MRARDVLAAFPPITADTPASEAARLLSEHKAPGLIVVDDRGKPRGILPGVHVLRLAVPGYCQEDPTLARVIDEPHADHFLDPLAGRKVADALPWVSRDLPVVDSEATVLEVAALMARTGSPLVAVMSEGHLIGAVTLQTLLDRVVAQ</sequence>
<dbReference type="AlphaFoldDB" id="A0A543J453"/>